<gene>
    <name evidence="10 14" type="primary">miaA</name>
    <name evidence="14" type="ORF">J416_09259</name>
</gene>
<sequence length="312" mass="36153">MMKPKVIAIVGPTAVGKTALSIEVAKQCNGEVISGDSMQVYRGMDIGTAKVTKEEMDGIPHYMIDIMDPHASFSVAEFQTQVKDYIHMIHQKGKVPIIVGGTGLYIQSILFDYHFSQQGKDQNYREKMEQQMKEQGVGPFYQRLQQVDPEQADKIHPHNMQRVIRALEVYDQTGKTMTEYQKEQSDASSYDFYIVGLEMERSALYQRINQRVDQMIDDGLVEEARYFHELGLDDSQAMKAIGYKEFLPYFNGTIPLPEAIEQLKRNSRRFAKRQFTWFKNKMPVHWYTMEVSQKKDIFENILTDLEGFLKET</sequence>
<dbReference type="InterPro" id="IPR027417">
    <property type="entry name" value="P-loop_NTPase"/>
</dbReference>
<dbReference type="HAMAP" id="MF_00185">
    <property type="entry name" value="IPP_trans"/>
    <property type="match status" value="1"/>
</dbReference>
<keyword evidence="15" id="KW-1185">Reference proteome</keyword>
<feature type="region of interest" description="Interaction with substrate tRNA" evidence="10">
    <location>
        <begin position="161"/>
        <end position="165"/>
    </location>
</feature>
<dbReference type="AlphaFoldDB" id="N4WU87"/>
<dbReference type="GO" id="GO:0006400">
    <property type="term" value="P:tRNA modification"/>
    <property type="evidence" value="ECO:0007669"/>
    <property type="project" value="TreeGrafter"/>
</dbReference>
<comment type="cofactor">
    <cofactor evidence="1 10">
        <name>Mg(2+)</name>
        <dbReference type="ChEBI" id="CHEBI:18420"/>
    </cofactor>
</comment>
<dbReference type="eggNOG" id="COG0324">
    <property type="taxonomic scope" value="Bacteria"/>
</dbReference>
<evidence type="ECO:0000256" key="8">
    <source>
        <dbReference type="ARBA" id="ARBA00022842"/>
    </source>
</evidence>
<dbReference type="EMBL" id="APML01000033">
    <property type="protein sequence ID" value="ENH96676.1"/>
    <property type="molecule type" value="Genomic_DNA"/>
</dbReference>
<evidence type="ECO:0000256" key="9">
    <source>
        <dbReference type="ARBA" id="ARBA00049563"/>
    </source>
</evidence>
<feature type="site" description="Interaction with substrate tRNA" evidence="10">
    <location>
        <position position="125"/>
    </location>
</feature>
<accession>N4WU87</accession>
<dbReference type="GO" id="GO:0052381">
    <property type="term" value="F:tRNA dimethylallyltransferase activity"/>
    <property type="evidence" value="ECO:0007669"/>
    <property type="project" value="UniProtKB-UniRule"/>
</dbReference>
<dbReference type="Pfam" id="PF01715">
    <property type="entry name" value="IPPT"/>
    <property type="match status" value="1"/>
</dbReference>
<name>N4WU87_9BACI</name>
<dbReference type="PANTHER" id="PTHR11088:SF60">
    <property type="entry name" value="TRNA DIMETHYLALLYLTRANSFERASE"/>
    <property type="match status" value="1"/>
</dbReference>
<dbReference type="FunFam" id="1.10.20.140:FF:000001">
    <property type="entry name" value="tRNA dimethylallyltransferase"/>
    <property type="match status" value="1"/>
</dbReference>
<dbReference type="PANTHER" id="PTHR11088">
    <property type="entry name" value="TRNA DIMETHYLALLYLTRANSFERASE"/>
    <property type="match status" value="1"/>
</dbReference>
<keyword evidence="4 10" id="KW-0808">Transferase</keyword>
<reference evidence="14 15" key="1">
    <citation type="submission" date="2013-03" db="EMBL/GenBank/DDBJ databases">
        <title>Draft genome sequence of Gracibacillus halophilus YIM-C55.5, a moderately halophilic and thermophilic organism from the Xiaochaidamu salt lake.</title>
        <authorList>
            <person name="Sugumar T."/>
            <person name="Polireddy D.R."/>
            <person name="Antony A."/>
            <person name="Madhava Y.R."/>
            <person name="Sivakumar N."/>
        </authorList>
    </citation>
    <scope>NUCLEOTIDE SEQUENCE [LARGE SCALE GENOMIC DNA]</scope>
    <source>
        <strain evidence="14 15">YIM-C55.5</strain>
    </source>
</reference>
<evidence type="ECO:0000313" key="14">
    <source>
        <dbReference type="EMBL" id="ENH96676.1"/>
    </source>
</evidence>
<organism evidence="14 15">
    <name type="scientific">Gracilibacillus halophilus YIM-C55.5</name>
    <dbReference type="NCBI Taxonomy" id="1308866"/>
    <lineage>
        <taxon>Bacteria</taxon>
        <taxon>Bacillati</taxon>
        <taxon>Bacillota</taxon>
        <taxon>Bacilli</taxon>
        <taxon>Bacillales</taxon>
        <taxon>Bacillaceae</taxon>
        <taxon>Gracilibacillus</taxon>
    </lineage>
</organism>
<keyword evidence="5 10" id="KW-0819">tRNA processing</keyword>
<dbReference type="InterPro" id="IPR039657">
    <property type="entry name" value="Dimethylallyltransferase"/>
</dbReference>
<evidence type="ECO:0000256" key="6">
    <source>
        <dbReference type="ARBA" id="ARBA00022741"/>
    </source>
</evidence>
<proteinExistence type="inferred from homology"/>
<comment type="caution">
    <text evidence="14">The sequence shown here is derived from an EMBL/GenBank/DDBJ whole genome shotgun (WGS) entry which is preliminary data.</text>
</comment>
<keyword evidence="8 10" id="KW-0460">Magnesium</keyword>
<comment type="function">
    <text evidence="2 10 12">Catalyzes the transfer of a dimethylallyl group onto the adenine at position 37 in tRNAs that read codons beginning with uridine, leading to the formation of N6-(dimethylallyl)adenosine (i(6)A).</text>
</comment>
<comment type="similarity">
    <text evidence="3 10 13">Belongs to the IPP transferase family.</text>
</comment>
<evidence type="ECO:0000256" key="2">
    <source>
        <dbReference type="ARBA" id="ARBA00003213"/>
    </source>
</evidence>
<evidence type="ECO:0000256" key="1">
    <source>
        <dbReference type="ARBA" id="ARBA00001946"/>
    </source>
</evidence>
<dbReference type="GO" id="GO:0005524">
    <property type="term" value="F:ATP binding"/>
    <property type="evidence" value="ECO:0007669"/>
    <property type="project" value="UniProtKB-UniRule"/>
</dbReference>
<evidence type="ECO:0000256" key="4">
    <source>
        <dbReference type="ARBA" id="ARBA00022679"/>
    </source>
</evidence>
<dbReference type="SUPFAM" id="SSF52540">
    <property type="entry name" value="P-loop containing nucleoside triphosphate hydrolases"/>
    <property type="match status" value="1"/>
</dbReference>
<dbReference type="EC" id="2.5.1.75" evidence="10"/>
<evidence type="ECO:0000256" key="10">
    <source>
        <dbReference type="HAMAP-Rule" id="MF_00185"/>
    </source>
</evidence>
<feature type="site" description="Interaction with substrate tRNA" evidence="10">
    <location>
        <position position="102"/>
    </location>
</feature>
<evidence type="ECO:0000256" key="13">
    <source>
        <dbReference type="RuleBase" id="RU003785"/>
    </source>
</evidence>
<dbReference type="Gene3D" id="1.10.20.140">
    <property type="match status" value="1"/>
</dbReference>
<dbReference type="PATRIC" id="fig|1308866.3.peg.1872"/>
<evidence type="ECO:0000313" key="15">
    <source>
        <dbReference type="Proteomes" id="UP000012283"/>
    </source>
</evidence>
<keyword evidence="6 10" id="KW-0547">Nucleotide-binding</keyword>
<keyword evidence="7 10" id="KW-0067">ATP-binding</keyword>
<evidence type="ECO:0000256" key="7">
    <source>
        <dbReference type="ARBA" id="ARBA00022840"/>
    </source>
</evidence>
<protein>
    <recommendedName>
        <fullName evidence="10">tRNA dimethylallyltransferase</fullName>
        <ecNumber evidence="10">2.5.1.75</ecNumber>
    </recommendedName>
    <alternativeName>
        <fullName evidence="10">Dimethylallyl diphosphate:tRNA dimethylallyltransferase</fullName>
        <shortName evidence="10">DMAPP:tRNA dimethylallyltransferase</shortName>
        <shortName evidence="10">DMATase</shortName>
    </alternativeName>
    <alternativeName>
        <fullName evidence="10">Isopentenyl-diphosphate:tRNA isopentenyltransferase</fullName>
        <shortName evidence="10">IPP transferase</shortName>
        <shortName evidence="10">IPPT</shortName>
        <shortName evidence="10">IPTase</shortName>
    </alternativeName>
</protein>
<dbReference type="Gene3D" id="3.40.50.300">
    <property type="entry name" value="P-loop containing nucleotide triphosphate hydrolases"/>
    <property type="match status" value="1"/>
</dbReference>
<comment type="subunit">
    <text evidence="10">Monomer.</text>
</comment>
<comment type="catalytic activity">
    <reaction evidence="9 10 11">
        <text>adenosine(37) in tRNA + dimethylallyl diphosphate = N(6)-dimethylallyladenosine(37) in tRNA + diphosphate</text>
        <dbReference type="Rhea" id="RHEA:26482"/>
        <dbReference type="Rhea" id="RHEA-COMP:10162"/>
        <dbReference type="Rhea" id="RHEA-COMP:10375"/>
        <dbReference type="ChEBI" id="CHEBI:33019"/>
        <dbReference type="ChEBI" id="CHEBI:57623"/>
        <dbReference type="ChEBI" id="CHEBI:74411"/>
        <dbReference type="ChEBI" id="CHEBI:74415"/>
        <dbReference type="EC" id="2.5.1.75"/>
    </reaction>
</comment>
<dbReference type="STRING" id="1308866.J416_09259"/>
<evidence type="ECO:0000256" key="5">
    <source>
        <dbReference type="ARBA" id="ARBA00022694"/>
    </source>
</evidence>
<evidence type="ECO:0000256" key="3">
    <source>
        <dbReference type="ARBA" id="ARBA00005842"/>
    </source>
</evidence>
<evidence type="ECO:0000256" key="12">
    <source>
        <dbReference type="RuleBase" id="RU003784"/>
    </source>
</evidence>
<feature type="binding site" evidence="10">
    <location>
        <begin position="13"/>
        <end position="18"/>
    </location>
    <ligand>
        <name>substrate</name>
    </ligand>
</feature>
<comment type="caution">
    <text evidence="10">Lacks conserved residue(s) required for the propagation of feature annotation.</text>
</comment>
<feature type="region of interest" description="Interaction with substrate tRNA" evidence="10">
    <location>
        <begin position="36"/>
        <end position="39"/>
    </location>
</feature>
<evidence type="ECO:0000256" key="11">
    <source>
        <dbReference type="RuleBase" id="RU003783"/>
    </source>
</evidence>
<dbReference type="Proteomes" id="UP000012283">
    <property type="component" value="Unassembled WGS sequence"/>
</dbReference>
<dbReference type="NCBIfam" id="TIGR00174">
    <property type="entry name" value="miaA"/>
    <property type="match status" value="1"/>
</dbReference>
<feature type="binding site" evidence="10">
    <location>
        <begin position="11"/>
        <end position="18"/>
    </location>
    <ligand>
        <name>ATP</name>
        <dbReference type="ChEBI" id="CHEBI:30616"/>
    </ligand>
</feature>
<dbReference type="InterPro" id="IPR018022">
    <property type="entry name" value="IPT"/>
</dbReference>